<feature type="domain" description="Cadherin" evidence="17">
    <location>
        <begin position="860"/>
        <end position="961"/>
    </location>
</feature>
<feature type="compositionally biased region" description="Polar residues" evidence="14">
    <location>
        <begin position="2086"/>
        <end position="2098"/>
    </location>
</feature>
<evidence type="ECO:0000256" key="2">
    <source>
        <dbReference type="ARBA" id="ARBA00022475"/>
    </source>
</evidence>
<feature type="transmembrane region" description="Helical" evidence="15">
    <location>
        <begin position="1931"/>
        <end position="1954"/>
    </location>
</feature>
<dbReference type="InterPro" id="IPR015919">
    <property type="entry name" value="Cadherin-like_sf"/>
</dbReference>
<dbReference type="PROSITE" id="PS50268">
    <property type="entry name" value="CADHERIN_2"/>
    <property type="match status" value="15"/>
</dbReference>
<evidence type="ECO:0000256" key="7">
    <source>
        <dbReference type="ARBA" id="ARBA00022837"/>
    </source>
</evidence>
<feature type="domain" description="Cadherin" evidence="17">
    <location>
        <begin position="1280"/>
        <end position="1386"/>
    </location>
</feature>
<evidence type="ECO:0000256" key="16">
    <source>
        <dbReference type="SAM" id="SignalP"/>
    </source>
</evidence>
<feature type="domain" description="Cadherin" evidence="17">
    <location>
        <begin position="621"/>
        <end position="751"/>
    </location>
</feature>
<comment type="caution">
    <text evidence="18">The sequence shown here is derived from an EMBL/GenBank/DDBJ whole genome shotgun (WGS) entry which is preliminary data.</text>
</comment>
<dbReference type="PANTHER" id="PTHR24025">
    <property type="entry name" value="DESMOGLEIN FAMILY MEMBER"/>
    <property type="match status" value="1"/>
</dbReference>
<keyword evidence="11" id="KW-1015">Disulfide bond</keyword>
<dbReference type="EMBL" id="JAWDGP010002692">
    <property type="protein sequence ID" value="KAK3780730.1"/>
    <property type="molecule type" value="Genomic_DNA"/>
</dbReference>
<feature type="chain" id="PRO_5041963173" description="Cadherin domain-containing protein" evidence="16">
    <location>
        <begin position="28"/>
        <end position="2146"/>
    </location>
</feature>
<protein>
    <recommendedName>
        <fullName evidence="17">Cadherin domain-containing protein</fullName>
    </recommendedName>
</protein>
<dbReference type="Gene3D" id="2.60.40.60">
    <property type="entry name" value="Cadherins"/>
    <property type="match status" value="15"/>
</dbReference>
<feature type="region of interest" description="Disordered" evidence="14">
    <location>
        <begin position="1991"/>
        <end position="2070"/>
    </location>
</feature>
<keyword evidence="12" id="KW-0325">Glycoprotein</keyword>
<evidence type="ECO:0000256" key="1">
    <source>
        <dbReference type="ARBA" id="ARBA00004162"/>
    </source>
</evidence>
<evidence type="ECO:0000256" key="3">
    <source>
        <dbReference type="ARBA" id="ARBA00022536"/>
    </source>
</evidence>
<organism evidence="18 19">
    <name type="scientific">Elysia crispata</name>
    <name type="common">lettuce slug</name>
    <dbReference type="NCBI Taxonomy" id="231223"/>
    <lineage>
        <taxon>Eukaryota</taxon>
        <taxon>Metazoa</taxon>
        <taxon>Spiralia</taxon>
        <taxon>Lophotrochozoa</taxon>
        <taxon>Mollusca</taxon>
        <taxon>Gastropoda</taxon>
        <taxon>Heterobranchia</taxon>
        <taxon>Euthyneura</taxon>
        <taxon>Panpulmonata</taxon>
        <taxon>Sacoglossa</taxon>
        <taxon>Placobranchoidea</taxon>
        <taxon>Plakobranchidae</taxon>
        <taxon>Elysia</taxon>
    </lineage>
</organism>
<dbReference type="FunFam" id="2.60.40.60:FF:000033">
    <property type="entry name" value="FAT atypical cadherin 1"/>
    <property type="match status" value="2"/>
</dbReference>
<evidence type="ECO:0000313" key="18">
    <source>
        <dbReference type="EMBL" id="KAK3780730.1"/>
    </source>
</evidence>
<feature type="domain" description="Cadherin" evidence="17">
    <location>
        <begin position="1177"/>
        <end position="1280"/>
    </location>
</feature>
<feature type="domain" description="Cadherin" evidence="17">
    <location>
        <begin position="1065"/>
        <end position="1170"/>
    </location>
</feature>
<feature type="domain" description="Cadherin" evidence="17">
    <location>
        <begin position="1387"/>
        <end position="1492"/>
    </location>
</feature>
<dbReference type="GO" id="GO:0005509">
    <property type="term" value="F:calcium ion binding"/>
    <property type="evidence" value="ECO:0007669"/>
    <property type="project" value="UniProtKB-UniRule"/>
</dbReference>
<feature type="domain" description="Cadherin" evidence="17">
    <location>
        <begin position="139"/>
        <end position="243"/>
    </location>
</feature>
<feature type="domain" description="Cadherin" evidence="17">
    <location>
        <begin position="351"/>
        <end position="453"/>
    </location>
</feature>
<keyword evidence="2" id="KW-1003">Cell membrane</keyword>
<keyword evidence="7 13" id="KW-0106">Calcium</keyword>
<evidence type="ECO:0000259" key="17">
    <source>
        <dbReference type="PROSITE" id="PS50268"/>
    </source>
</evidence>
<evidence type="ECO:0000256" key="10">
    <source>
        <dbReference type="ARBA" id="ARBA00023136"/>
    </source>
</evidence>
<evidence type="ECO:0000256" key="4">
    <source>
        <dbReference type="ARBA" id="ARBA00022692"/>
    </source>
</evidence>
<comment type="subcellular location">
    <subcellularLocation>
        <location evidence="1">Cell membrane</location>
        <topology evidence="1">Single-pass membrane protein</topology>
    </subcellularLocation>
</comment>
<evidence type="ECO:0000256" key="13">
    <source>
        <dbReference type="PROSITE-ProRule" id="PRU00043"/>
    </source>
</evidence>
<evidence type="ECO:0000256" key="6">
    <source>
        <dbReference type="ARBA" id="ARBA00022737"/>
    </source>
</evidence>
<feature type="domain" description="Cadherin" evidence="17">
    <location>
        <begin position="1488"/>
        <end position="1589"/>
    </location>
</feature>
<dbReference type="SUPFAM" id="SSF49313">
    <property type="entry name" value="Cadherin-like"/>
    <property type="match status" value="15"/>
</dbReference>
<keyword evidence="3" id="KW-0245">EGF-like domain</keyword>
<proteinExistence type="predicted"/>
<dbReference type="PROSITE" id="PS00232">
    <property type="entry name" value="CADHERIN_1"/>
    <property type="match status" value="3"/>
</dbReference>
<feature type="region of interest" description="Disordered" evidence="14">
    <location>
        <begin position="1198"/>
        <end position="1220"/>
    </location>
</feature>
<feature type="domain" description="Cadherin" evidence="17">
    <location>
        <begin position="1590"/>
        <end position="1707"/>
    </location>
</feature>
<dbReference type="InterPro" id="IPR020894">
    <property type="entry name" value="Cadherin_CS"/>
</dbReference>
<evidence type="ECO:0000256" key="15">
    <source>
        <dbReference type="SAM" id="Phobius"/>
    </source>
</evidence>
<feature type="region of interest" description="Disordered" evidence="14">
    <location>
        <begin position="2110"/>
        <end position="2146"/>
    </location>
</feature>
<feature type="domain" description="Cadherin" evidence="17">
    <location>
        <begin position="962"/>
        <end position="1063"/>
    </location>
</feature>
<feature type="signal peptide" evidence="16">
    <location>
        <begin position="1"/>
        <end position="27"/>
    </location>
</feature>
<keyword evidence="19" id="KW-1185">Reference proteome</keyword>
<dbReference type="InterPro" id="IPR050971">
    <property type="entry name" value="Cadherin-domain_protein"/>
</dbReference>
<dbReference type="GO" id="GO:0005886">
    <property type="term" value="C:plasma membrane"/>
    <property type="evidence" value="ECO:0007669"/>
    <property type="project" value="UniProtKB-SubCell"/>
</dbReference>
<evidence type="ECO:0000256" key="14">
    <source>
        <dbReference type="SAM" id="MobiDB-lite"/>
    </source>
</evidence>
<dbReference type="FunFam" id="2.60.40.60:FF:000020">
    <property type="entry name" value="Dachsous cadherin-related 1b"/>
    <property type="match status" value="2"/>
</dbReference>
<sequence length="2146" mass="226860">MTQKNSGKMRLLFLFQILAITLYLAAGQNVEPTITVGSGTLATIPENDPVGTSVYKCTGSDANSPNTNDGTLRYYIDPPVDGLFVDANNCDVYVVPGLDYESSTTLTGTLTVEDKGGLKAVAAFTFAVSDVNDNAPACSPNTLVGVLSESVASGTTIGTFACTDADEANTANSEIEFQVFPVSNVIGVNTTTGEATLLRAVDYETDGPSVTASVRVYNTDNSQTSTATVVLQITDVDDNIPAFDSATFTTNLGEDTPVGTTLLTLGASDADQANTDNSKITFGLTSACSPDLILLDQFTGDLVLKSALDYETNTNVTCDLFAYSSTKSGDTTTATFTLTVDDVNDETPTFSQNYYTASIEENSAVNTGVINVTATDGDSGTNGQLTYAMSDATNTFQIDSATGEVTVKSSPDYETATSYLFTVTVEDAGTPPITSSVYLQILIEPVNEFTPSFTDMTTITGISEDTVPGSVIHNITVDDSDSGDDGVVTYRLLTSGVPFFVDNAGKIRVASVLDYETASSYEFVVEISDSSATTVRTATATYTVDLTDLDDASLSCESVSTVVLTGAPAGNLNFVQASLICSDPDTSAGGLTYAITDGNDDNAWTINAGGQVSLQNEPTTTQYNLSITVTDGATGNTTIVAFTVFTETTLTFTNVPVSPVVVDEDTSGTTFLTATACCAFPEITYELVSGNSDNKVTLISSTGELKHLLPYDRETTASYEYVLRAISSSGQTASATYTVSVGDINDNRPVYAQNVYQINVAEALVVSAPIEIYTATDADEGSNANLTYSIQSGNDEGKFALDPSSGLLELAGTLNYDVTESYELVLLADDQGPTSGLTGSTTVVITVVNAEDSAPTIIPLPGTYTVNLSEDVALGNSVFDIEATDSDNGTTFTFAIESGNTDSDFGIDPSSGYIFVAKFLDRERTDTYTLSLTAVDSIFSSTASGTLTINVDDVNDNDPVFTPSVFEFDIPHNTGSGVSVGDIVVSDADTGANAALTTSIIAGNTGGAFTLSMLQIVTATTMDYVNLNYYALTVQTVDGGNPARTTTTIVVINVLPDTTQPDFGATISDSINVNEDTEVGTQLYDVDATYLGAVEGDGSSLYSITSGDATSRFGVRSQTGQIYLAAELDFEDTQTYTLVIQAQNSIQTANTADFNLTVNVVNINEHDPIFNQISNPGQNSFSFEVDELSAMGTVVGQVSASDDDSGSPGDVTHTLSGTGSSDFAIDATTGEITVAGSIDYTVTSLYNLIVTATDGGSTARSDSVSVVIRVVDVNNNSPVFTSANTAQVLDSAPVGSEFFHVHATDVDTGDPGTIKYSITSDPSVGKLSLDADTGVMSVSGQLDAALSSSYVLTIKAADQGVPSLETTQTLTVTVVSTVPNYFSPTFPTDPVSTSVSRQASAGTAVVAVSATDSDSGASGELIHRIVAGNTDGYFLIDRSTGAITTASEVLNAADSYSLTVEACDLGVPSQSTSVTVNIAVNPASTVLTTPDYVFTIAEDASVGDLVGEILQDSGRTASGYTITAGNFDTSFTIALDGGTGRGQLTTAKTLDYETFPVFSLLVSVDTDIGTYTKVVEVRLTDVNDNPPTFSSNSLTLTVYENMPVGYTVTTFTVSDADNASLNTDNLLSLSSPGPDLFNIDQDGHLTIATSPDFETVGAQRVFDVVAADQQPPQSSATVTVTVNIVDVDETEDRRLSSLTTNSMIPLEVHYPATDGDIIHILKPGEFGIEESTGATVEYVTIERDYPFSVGVSSGEVTVTDAVSMTYPGKYFHWILCRSTFNETTTSRTSLLRIDTYDRNNYMVVIEFAESLDNVRDRLDNFRYRAKEFLPDTQRLGISNLLDTSTDTRRRLLATQTAAYTYVVSDTSIDDLANIDQDKQFLTEDEILAIFQKESDGSPTNGLSTTLMSINVVEPFDDRNGDNDFATSTAGISLWALLAVFLLAVIILLVVCLWWRKTRDSKTWKPKKSKKSKKKMKTIAINTAVSASPFTVVRTPPSSAPRGTRIPKTSVVNPDGSMRQPRISTINPDGTIRQPKISVIGPNDNPRQPRLSTINPDGTIRKPKTSVINPEDSMRQPKISVIDPDGSTRQPKISVAGTNGSLRQPKISVISADGTVRQPKISGDSTNGTLRQPKTSVTRSTPSLRTT</sequence>
<evidence type="ECO:0000313" key="19">
    <source>
        <dbReference type="Proteomes" id="UP001283361"/>
    </source>
</evidence>
<evidence type="ECO:0000256" key="5">
    <source>
        <dbReference type="ARBA" id="ARBA00022729"/>
    </source>
</evidence>
<dbReference type="Pfam" id="PF00028">
    <property type="entry name" value="Cadherin"/>
    <property type="match status" value="11"/>
</dbReference>
<accession>A0AAE1A430</accession>
<keyword evidence="5 16" id="KW-0732">Signal</keyword>
<feature type="region of interest" description="Disordered" evidence="14">
    <location>
        <begin position="2079"/>
        <end position="2098"/>
    </location>
</feature>
<dbReference type="PRINTS" id="PR00205">
    <property type="entry name" value="CADHERIN"/>
</dbReference>
<dbReference type="Proteomes" id="UP001283361">
    <property type="component" value="Unassembled WGS sequence"/>
</dbReference>
<dbReference type="FunFam" id="2.60.40.60:FF:000032">
    <property type="entry name" value="FAT atypical cadherin 1"/>
    <property type="match status" value="1"/>
</dbReference>
<reference evidence="18" key="1">
    <citation type="journal article" date="2023" name="G3 (Bethesda)">
        <title>A reference genome for the long-term kleptoplast-retaining sea slug Elysia crispata morphotype clarki.</title>
        <authorList>
            <person name="Eastman K.E."/>
            <person name="Pendleton A.L."/>
            <person name="Shaikh M.A."/>
            <person name="Suttiyut T."/>
            <person name="Ogas R."/>
            <person name="Tomko P."/>
            <person name="Gavelis G."/>
            <person name="Widhalm J.R."/>
            <person name="Wisecaver J.H."/>
        </authorList>
    </citation>
    <scope>NUCLEOTIDE SEQUENCE</scope>
    <source>
        <strain evidence="18">ECLA1</strain>
    </source>
</reference>
<feature type="domain" description="Cadherin" evidence="17">
    <location>
        <begin position="454"/>
        <end position="570"/>
    </location>
</feature>
<dbReference type="InterPro" id="IPR002126">
    <property type="entry name" value="Cadherin-like_dom"/>
</dbReference>
<keyword evidence="9 15" id="KW-1133">Transmembrane helix</keyword>
<evidence type="ECO:0000256" key="8">
    <source>
        <dbReference type="ARBA" id="ARBA00022889"/>
    </source>
</evidence>
<dbReference type="CDD" id="cd11304">
    <property type="entry name" value="Cadherin_repeat"/>
    <property type="match status" value="15"/>
</dbReference>
<evidence type="ECO:0000256" key="12">
    <source>
        <dbReference type="ARBA" id="ARBA00023180"/>
    </source>
</evidence>
<feature type="compositionally biased region" description="Polar residues" evidence="14">
    <location>
        <begin position="2122"/>
        <end position="2146"/>
    </location>
</feature>
<evidence type="ECO:0000256" key="9">
    <source>
        <dbReference type="ARBA" id="ARBA00022989"/>
    </source>
</evidence>
<dbReference type="GO" id="GO:0005911">
    <property type="term" value="C:cell-cell junction"/>
    <property type="evidence" value="ECO:0007669"/>
    <property type="project" value="TreeGrafter"/>
</dbReference>
<evidence type="ECO:0000256" key="11">
    <source>
        <dbReference type="ARBA" id="ARBA00023157"/>
    </source>
</evidence>
<dbReference type="SMART" id="SM00112">
    <property type="entry name" value="CA"/>
    <property type="match status" value="15"/>
</dbReference>
<name>A0AAE1A430_9GAST</name>
<dbReference type="PANTHER" id="PTHR24025:SF23">
    <property type="entry name" value="NEURAL-CADHERIN"/>
    <property type="match status" value="1"/>
</dbReference>
<feature type="domain" description="Cadherin" evidence="17">
    <location>
        <begin position="42"/>
        <end position="138"/>
    </location>
</feature>
<keyword evidence="10 15" id="KW-0472">Membrane</keyword>
<keyword evidence="8" id="KW-0130">Cell adhesion</keyword>
<feature type="domain" description="Cadherin" evidence="17">
    <location>
        <begin position="752"/>
        <end position="857"/>
    </location>
</feature>
<feature type="domain" description="Cadherin" evidence="17">
    <location>
        <begin position="244"/>
        <end position="350"/>
    </location>
</feature>
<gene>
    <name evidence="18" type="ORF">RRG08_050695</name>
</gene>
<keyword evidence="6" id="KW-0677">Repeat</keyword>
<dbReference type="GO" id="GO:0007156">
    <property type="term" value="P:homophilic cell adhesion via plasma membrane adhesion molecules"/>
    <property type="evidence" value="ECO:0007669"/>
    <property type="project" value="InterPro"/>
</dbReference>
<dbReference type="GO" id="GO:0007163">
    <property type="term" value="P:establishment or maintenance of cell polarity"/>
    <property type="evidence" value="ECO:0007669"/>
    <property type="project" value="UniProtKB-ARBA"/>
</dbReference>
<keyword evidence="4 15" id="KW-0812">Transmembrane</keyword>
<dbReference type="FunFam" id="2.60.40.60:FF:000116">
    <property type="entry name" value="Dachsous cadherin-related 2"/>
    <property type="match status" value="1"/>
</dbReference>